<evidence type="ECO:0000256" key="4">
    <source>
        <dbReference type="ARBA" id="ARBA00006840"/>
    </source>
</evidence>
<evidence type="ECO:0000313" key="16">
    <source>
        <dbReference type="Proteomes" id="UP000007110"/>
    </source>
</evidence>
<keyword evidence="9 14" id="KW-1133">Transmembrane helix</keyword>
<evidence type="ECO:0000256" key="11">
    <source>
        <dbReference type="ARBA" id="ARBA00023157"/>
    </source>
</evidence>
<proteinExistence type="inferred from homology"/>
<feature type="transmembrane region" description="Helical" evidence="14">
    <location>
        <begin position="235"/>
        <end position="258"/>
    </location>
</feature>
<sequence>MVAPERIPNNVINPCVKYTLYALSFLFWLVCWFVLGIGIWALVERGDNVKVTSYLDFFTDPAIVMVVVGGLGIILNFAGFIGALRENCCLLTFFYLSMILIFILEVTAGILAFAFSGQFFTAVDEVVESAIMNYRQDGDTTNFIDYAQRTLECCGGDGGYRDWTLNRYYNCSDSNPSIERCGVPYSCCRTVSDDDIINTQCGFNVQRSESAEIIDTIYIIGCVDGFVLFVNEKSLIVGLTIFGIALIQLLVMLLAFILSRQIEKEYEFYEEFKNRGLTGISTVSGGNRF</sequence>
<evidence type="ECO:0000256" key="5">
    <source>
        <dbReference type="ARBA" id="ARBA00022475"/>
    </source>
</evidence>
<organism evidence="15 16">
    <name type="scientific">Strongylocentrotus purpuratus</name>
    <name type="common">Purple sea urchin</name>
    <dbReference type="NCBI Taxonomy" id="7668"/>
    <lineage>
        <taxon>Eukaryota</taxon>
        <taxon>Metazoa</taxon>
        <taxon>Echinodermata</taxon>
        <taxon>Eleutherozoa</taxon>
        <taxon>Echinozoa</taxon>
        <taxon>Echinoidea</taxon>
        <taxon>Euechinoidea</taxon>
        <taxon>Echinacea</taxon>
        <taxon>Camarodonta</taxon>
        <taxon>Echinidea</taxon>
        <taxon>Strongylocentrotidae</taxon>
        <taxon>Strongylocentrotus</taxon>
    </lineage>
</organism>
<dbReference type="Gene3D" id="1.10.1450.10">
    <property type="entry name" value="Tetraspanin"/>
    <property type="match status" value="1"/>
</dbReference>
<dbReference type="InParanoid" id="A0A7M7RFA4"/>
<dbReference type="GeneID" id="583302"/>
<reference evidence="16" key="1">
    <citation type="submission" date="2015-02" db="EMBL/GenBank/DDBJ databases">
        <title>Genome sequencing for Strongylocentrotus purpuratus.</title>
        <authorList>
            <person name="Murali S."/>
            <person name="Liu Y."/>
            <person name="Vee V."/>
            <person name="English A."/>
            <person name="Wang M."/>
            <person name="Skinner E."/>
            <person name="Han Y."/>
            <person name="Muzny D.M."/>
            <person name="Worley K.C."/>
            <person name="Gibbs R.A."/>
        </authorList>
    </citation>
    <scope>NUCLEOTIDE SEQUENCE</scope>
</reference>
<dbReference type="OMA" id="INPWIRY"/>
<dbReference type="InterPro" id="IPR000301">
    <property type="entry name" value="Tetraspanin_animals"/>
</dbReference>
<accession>A0A7M7RFA4</accession>
<dbReference type="PANTHER" id="PTHR19282:SF431">
    <property type="entry name" value="TETRASPANIN 26A, ISOFORM B-RELATED"/>
    <property type="match status" value="1"/>
</dbReference>
<evidence type="ECO:0000256" key="12">
    <source>
        <dbReference type="ARBA" id="ARBA00023180"/>
    </source>
</evidence>
<dbReference type="Proteomes" id="UP000007110">
    <property type="component" value="Unassembled WGS sequence"/>
</dbReference>
<evidence type="ECO:0000313" key="15">
    <source>
        <dbReference type="EnsemblMetazoa" id="XP_788310"/>
    </source>
</evidence>
<evidence type="ECO:0000256" key="1">
    <source>
        <dbReference type="ARBA" id="ARBA00004496"/>
    </source>
</evidence>
<dbReference type="GO" id="GO:0019899">
    <property type="term" value="F:enzyme binding"/>
    <property type="evidence" value="ECO:0007669"/>
    <property type="project" value="UniProtKB-ARBA"/>
</dbReference>
<dbReference type="GO" id="GO:0005886">
    <property type="term" value="C:plasma membrane"/>
    <property type="evidence" value="ECO:0000318"/>
    <property type="project" value="GO_Central"/>
</dbReference>
<keyword evidence="8" id="KW-0965">Cell junction</keyword>
<keyword evidence="6" id="KW-0963">Cytoplasm</keyword>
<evidence type="ECO:0000256" key="6">
    <source>
        <dbReference type="ARBA" id="ARBA00022490"/>
    </source>
</evidence>
<evidence type="ECO:0000256" key="2">
    <source>
        <dbReference type="ARBA" id="ARBA00004536"/>
    </source>
</evidence>
<dbReference type="PIRSF" id="PIRSF002419">
    <property type="entry name" value="Tetraspanin"/>
    <property type="match status" value="1"/>
</dbReference>
<dbReference type="PANTHER" id="PTHR19282">
    <property type="entry name" value="TETRASPANIN"/>
    <property type="match status" value="1"/>
</dbReference>
<dbReference type="GO" id="GO:0046930">
    <property type="term" value="C:pore complex"/>
    <property type="evidence" value="ECO:0007669"/>
    <property type="project" value="UniProtKB-ARBA"/>
</dbReference>
<dbReference type="FunFam" id="1.10.1450.10:FF:000007">
    <property type="entry name" value="Tetraspanin"/>
    <property type="match status" value="1"/>
</dbReference>
<dbReference type="CTD" id="340348"/>
<protein>
    <recommendedName>
        <fullName evidence="14">Tetraspanin</fullName>
    </recommendedName>
</protein>
<comment type="similarity">
    <text evidence="4 14">Belongs to the tetraspanin (TM4SF) family.</text>
</comment>
<evidence type="ECO:0000256" key="14">
    <source>
        <dbReference type="RuleBase" id="RU361218"/>
    </source>
</evidence>
<dbReference type="GO" id="GO:0051604">
    <property type="term" value="P:protein maturation"/>
    <property type="evidence" value="ECO:0007669"/>
    <property type="project" value="UniProtKB-ARBA"/>
</dbReference>
<dbReference type="KEGG" id="spu:583302"/>
<dbReference type="InterPro" id="IPR008952">
    <property type="entry name" value="Tetraspanin_EC2_sf"/>
</dbReference>
<dbReference type="CDD" id="cd03158">
    <property type="entry name" value="penumbra_like_LEL"/>
    <property type="match status" value="1"/>
</dbReference>
<name>A0A7M7RFA4_STRPU</name>
<feature type="transmembrane region" description="Helical" evidence="14">
    <location>
        <begin position="62"/>
        <end position="81"/>
    </location>
</feature>
<dbReference type="GO" id="GO:0005912">
    <property type="term" value="C:adherens junction"/>
    <property type="evidence" value="ECO:0007669"/>
    <property type="project" value="UniProtKB-SubCell"/>
</dbReference>
<dbReference type="GO" id="GO:0005737">
    <property type="term" value="C:cytoplasm"/>
    <property type="evidence" value="ECO:0007669"/>
    <property type="project" value="UniProtKB-SubCell"/>
</dbReference>
<dbReference type="AlphaFoldDB" id="A0A7M7RFA4"/>
<dbReference type="RefSeq" id="XP_788310.1">
    <property type="nucleotide sequence ID" value="XM_783217.5"/>
</dbReference>
<evidence type="ECO:0000256" key="3">
    <source>
        <dbReference type="ARBA" id="ARBA00004651"/>
    </source>
</evidence>
<dbReference type="InterPro" id="IPR018499">
    <property type="entry name" value="Tetraspanin/Peripherin"/>
</dbReference>
<dbReference type="SUPFAM" id="SSF48652">
    <property type="entry name" value="Tetraspanin"/>
    <property type="match status" value="1"/>
</dbReference>
<dbReference type="GO" id="GO:0072659">
    <property type="term" value="P:protein localization to plasma membrane"/>
    <property type="evidence" value="ECO:0007669"/>
    <property type="project" value="UniProtKB-ARBA"/>
</dbReference>
<dbReference type="PRINTS" id="PR00259">
    <property type="entry name" value="TMFOUR"/>
</dbReference>
<evidence type="ECO:0000256" key="13">
    <source>
        <dbReference type="PIRSR" id="PIRSR002419-1"/>
    </source>
</evidence>
<keyword evidence="12" id="KW-0325">Glycoprotein</keyword>
<reference evidence="15" key="2">
    <citation type="submission" date="2021-01" db="UniProtKB">
        <authorList>
            <consortium name="EnsemblMetazoa"/>
        </authorList>
    </citation>
    <scope>IDENTIFICATION</scope>
</reference>
<evidence type="ECO:0000256" key="8">
    <source>
        <dbReference type="ARBA" id="ARBA00022949"/>
    </source>
</evidence>
<comment type="subcellular location">
    <subcellularLocation>
        <location evidence="2">Cell junction</location>
        <location evidence="2">Adherens junction</location>
    </subcellularLocation>
    <subcellularLocation>
        <location evidence="3">Cell membrane</location>
        <topology evidence="3">Multi-pass membrane protein</topology>
    </subcellularLocation>
    <subcellularLocation>
        <location evidence="1">Cytoplasm</location>
    </subcellularLocation>
    <subcellularLocation>
        <location evidence="14">Membrane</location>
        <topology evidence="14">Multi-pass membrane protein</topology>
    </subcellularLocation>
</comment>
<evidence type="ECO:0000256" key="9">
    <source>
        <dbReference type="ARBA" id="ARBA00022989"/>
    </source>
</evidence>
<feature type="transmembrane region" description="Helical" evidence="14">
    <location>
        <begin position="93"/>
        <end position="115"/>
    </location>
</feature>
<dbReference type="OrthoDB" id="2014092at2759"/>
<feature type="disulfide bond" evidence="13">
    <location>
        <begin position="153"/>
        <end position="187"/>
    </location>
</feature>
<feature type="disulfide bond" evidence="13">
    <location>
        <begin position="154"/>
        <end position="171"/>
    </location>
</feature>
<keyword evidence="5" id="KW-1003">Cell membrane</keyword>
<evidence type="ECO:0000256" key="7">
    <source>
        <dbReference type="ARBA" id="ARBA00022692"/>
    </source>
</evidence>
<evidence type="ECO:0000256" key="10">
    <source>
        <dbReference type="ARBA" id="ARBA00023136"/>
    </source>
</evidence>
<keyword evidence="16" id="KW-1185">Reference proteome</keyword>
<feature type="transmembrane region" description="Helical" evidence="14">
    <location>
        <begin position="20"/>
        <end position="42"/>
    </location>
</feature>
<keyword evidence="7 14" id="KW-0812">Transmembrane</keyword>
<keyword evidence="11 13" id="KW-1015">Disulfide bond</keyword>
<dbReference type="Pfam" id="PF00335">
    <property type="entry name" value="Tetraspanin"/>
    <property type="match status" value="1"/>
</dbReference>
<dbReference type="GO" id="GO:0065003">
    <property type="term" value="P:protein-containing complex assembly"/>
    <property type="evidence" value="ECO:0007669"/>
    <property type="project" value="UniProtKB-ARBA"/>
</dbReference>
<dbReference type="EnsemblMetazoa" id="XM_783217">
    <property type="protein sequence ID" value="XP_788310"/>
    <property type="gene ID" value="LOC583302"/>
</dbReference>
<keyword evidence="10 14" id="KW-0472">Membrane</keyword>